<dbReference type="InterPro" id="IPR006694">
    <property type="entry name" value="Fatty_acid_hydroxylase"/>
</dbReference>
<organism evidence="6 7">
    <name type="scientific">Stygiolobus caldivivus</name>
    <dbReference type="NCBI Taxonomy" id="2824673"/>
    <lineage>
        <taxon>Archaea</taxon>
        <taxon>Thermoproteota</taxon>
        <taxon>Thermoprotei</taxon>
        <taxon>Sulfolobales</taxon>
        <taxon>Sulfolobaceae</taxon>
        <taxon>Stygiolobus</taxon>
    </lineage>
</organism>
<name>A0A8D5ZIS0_9CREN</name>
<keyword evidence="4" id="KW-0472">Membrane</keyword>
<dbReference type="GO" id="GO:0016119">
    <property type="term" value="P:carotene metabolic process"/>
    <property type="evidence" value="ECO:0007669"/>
    <property type="project" value="TreeGrafter"/>
</dbReference>
<feature type="domain" description="Fatty acid hydroxylase" evidence="5">
    <location>
        <begin position="11"/>
        <end position="140"/>
    </location>
</feature>
<evidence type="ECO:0000313" key="6">
    <source>
        <dbReference type="EMBL" id="BCU69645.1"/>
    </source>
</evidence>
<keyword evidence="4" id="KW-0812">Transmembrane</keyword>
<protein>
    <submittedName>
        <fullName evidence="6">Beta-carotene hydroxylase</fullName>
    </submittedName>
</protein>
<dbReference type="EMBL" id="AP024597">
    <property type="protein sequence ID" value="BCU69645.1"/>
    <property type="molecule type" value="Genomic_DNA"/>
</dbReference>
<comment type="similarity">
    <text evidence="1">Belongs to the sterol desaturase family.</text>
</comment>
<sequence length="154" mass="17679">MDFLIYLAIALITFVGMEFVARLMHKYLMHGLLWSIHKDHHYPTSSSFQKNDLFGLLFAGISVYLMLLWITSGNLIPLSVALGMTGYGIAYFTIHDMVIHNRHLRLRKKAMSNPVLRTLIEVHDVHHREGKGNWGFLLVIPGIDKIPRKESTTH</sequence>
<evidence type="ECO:0000313" key="7">
    <source>
        <dbReference type="Proteomes" id="UP000825123"/>
    </source>
</evidence>
<dbReference type="GO" id="GO:0010291">
    <property type="term" value="F:beta-carotene 3-hydroxylase activity"/>
    <property type="evidence" value="ECO:0007669"/>
    <property type="project" value="TreeGrafter"/>
</dbReference>
<keyword evidence="7" id="KW-1185">Reference proteome</keyword>
<proteinExistence type="inferred from homology"/>
<dbReference type="GO" id="GO:0005506">
    <property type="term" value="F:iron ion binding"/>
    <property type="evidence" value="ECO:0007669"/>
    <property type="project" value="InterPro"/>
</dbReference>
<dbReference type="RefSeq" id="WP_221289643.1">
    <property type="nucleotide sequence ID" value="NZ_AP024597.1"/>
</dbReference>
<feature type="transmembrane region" description="Helical" evidence="4">
    <location>
        <begin position="76"/>
        <end position="99"/>
    </location>
</feature>
<keyword evidence="4" id="KW-1133">Transmembrane helix</keyword>
<dbReference type="GO" id="GO:0016123">
    <property type="term" value="P:xanthophyll biosynthetic process"/>
    <property type="evidence" value="ECO:0007669"/>
    <property type="project" value="TreeGrafter"/>
</dbReference>
<dbReference type="KEGG" id="csty:KN1_09420"/>
<keyword evidence="2" id="KW-0125">Carotenoid biosynthesis</keyword>
<accession>A0A8D5ZIS0</accession>
<feature type="transmembrane region" description="Helical" evidence="4">
    <location>
        <begin position="6"/>
        <end position="24"/>
    </location>
</feature>
<evidence type="ECO:0000256" key="4">
    <source>
        <dbReference type="SAM" id="Phobius"/>
    </source>
</evidence>
<evidence type="ECO:0000259" key="5">
    <source>
        <dbReference type="Pfam" id="PF04116"/>
    </source>
</evidence>
<dbReference type="PANTHER" id="PTHR31899:SF9">
    <property type="entry name" value="BETA-CAROTENE 3-HYDROXYLASE 1, CHLOROPLASTIC"/>
    <property type="match status" value="1"/>
</dbReference>
<dbReference type="Proteomes" id="UP000825123">
    <property type="component" value="Chromosome"/>
</dbReference>
<gene>
    <name evidence="6" type="primary">crtZ</name>
    <name evidence="6" type="ORF">KN1_09420</name>
</gene>
<reference evidence="6 7" key="1">
    <citation type="submission" date="2021-04" db="EMBL/GenBank/DDBJ databases">
        <title>Complete genome sequence of Stygiolobus sp. KN-1.</title>
        <authorList>
            <person name="Nakamura K."/>
            <person name="Sakai H."/>
            <person name="Kurosawa N."/>
        </authorList>
    </citation>
    <scope>NUCLEOTIDE SEQUENCE [LARGE SCALE GENOMIC DNA]</scope>
    <source>
        <strain evidence="6 7">KN-1</strain>
    </source>
</reference>
<dbReference type="AlphaFoldDB" id="A0A8D5ZIS0"/>
<evidence type="ECO:0000256" key="1">
    <source>
        <dbReference type="ARBA" id="ARBA00009324"/>
    </source>
</evidence>
<feature type="transmembrane region" description="Helical" evidence="4">
    <location>
        <begin position="53"/>
        <end position="70"/>
    </location>
</feature>
<evidence type="ECO:0000256" key="3">
    <source>
        <dbReference type="ARBA" id="ARBA00023002"/>
    </source>
</evidence>
<dbReference type="Pfam" id="PF04116">
    <property type="entry name" value="FA_hydroxylase"/>
    <property type="match status" value="1"/>
</dbReference>
<dbReference type="PANTHER" id="PTHR31899">
    <property type="entry name" value="BETA-CAROTENE 3-HYDROXYLASE 1, CHLOROPLASTIC"/>
    <property type="match status" value="1"/>
</dbReference>
<keyword evidence="3" id="KW-0560">Oxidoreductase</keyword>
<dbReference type="GeneID" id="66162691"/>
<evidence type="ECO:0000256" key="2">
    <source>
        <dbReference type="ARBA" id="ARBA00022746"/>
    </source>
</evidence>
<dbReference type="InterPro" id="IPR045019">
    <property type="entry name" value="BETA-OHASE-like"/>
</dbReference>